<name>A0ABT1RKP8_9FIRM</name>
<proteinExistence type="predicted"/>
<keyword evidence="2" id="KW-1185">Reference proteome</keyword>
<dbReference type="RefSeq" id="WP_256130952.1">
    <property type="nucleotide sequence ID" value="NZ_JANFXK010000002.1"/>
</dbReference>
<gene>
    <name evidence="1" type="ORF">NE619_03425</name>
</gene>
<dbReference type="NCBIfam" id="TIGR04076">
    <property type="entry name" value="TIGR04076 family protein"/>
    <property type="match status" value="1"/>
</dbReference>
<evidence type="ECO:0000313" key="2">
    <source>
        <dbReference type="Proteomes" id="UP001524502"/>
    </source>
</evidence>
<reference evidence="1 2" key="1">
    <citation type="submission" date="2022-06" db="EMBL/GenBank/DDBJ databases">
        <title>Isolation of gut microbiota from human fecal samples.</title>
        <authorList>
            <person name="Pamer E.G."/>
            <person name="Barat B."/>
            <person name="Waligurski E."/>
            <person name="Medina S."/>
            <person name="Paddock L."/>
            <person name="Mostad J."/>
        </authorList>
    </citation>
    <scope>NUCLEOTIDE SEQUENCE [LARGE SCALE GENOMIC DNA]</scope>
    <source>
        <strain evidence="1 2">SL.3.17</strain>
    </source>
</reference>
<comment type="caution">
    <text evidence="1">The sequence shown here is derived from an EMBL/GenBank/DDBJ whole genome shotgun (WGS) entry which is preliminary data.</text>
</comment>
<accession>A0ABT1RKP8</accession>
<evidence type="ECO:0000313" key="1">
    <source>
        <dbReference type="EMBL" id="MCQ4635766.1"/>
    </source>
</evidence>
<dbReference type="Proteomes" id="UP001524502">
    <property type="component" value="Unassembled WGS sequence"/>
</dbReference>
<organism evidence="1 2">
    <name type="scientific">Anaerovorax odorimutans</name>
    <dbReference type="NCBI Taxonomy" id="109327"/>
    <lineage>
        <taxon>Bacteria</taxon>
        <taxon>Bacillati</taxon>
        <taxon>Bacillota</taxon>
        <taxon>Clostridia</taxon>
        <taxon>Peptostreptococcales</taxon>
        <taxon>Anaerovoracaceae</taxon>
        <taxon>Anaerovorax</taxon>
    </lineage>
</organism>
<protein>
    <submittedName>
        <fullName evidence="1">TIGR04076 family protein</fullName>
    </submittedName>
</protein>
<dbReference type="InterPro" id="IPR023811">
    <property type="entry name" value="CHP04076"/>
</dbReference>
<sequence length="89" mass="10255">MAGRPKIRITMVDKKEQGPCHYGHKIGDTFDFDRDRGKMCPMMLHTAFPYIDILRYGGTVPGEDSEDECLFCCPDARVINVFKIERIKE</sequence>
<dbReference type="EMBL" id="JANFXK010000002">
    <property type="protein sequence ID" value="MCQ4635766.1"/>
    <property type="molecule type" value="Genomic_DNA"/>
</dbReference>